<dbReference type="AlphaFoldDB" id="A0A4Y2XA14"/>
<protein>
    <submittedName>
        <fullName evidence="1">Uncharacterized protein</fullName>
    </submittedName>
</protein>
<dbReference type="EMBL" id="BGPR01074210">
    <property type="protein sequence ID" value="GBO46485.1"/>
    <property type="molecule type" value="Genomic_DNA"/>
</dbReference>
<organism evidence="1 2">
    <name type="scientific">Araneus ventricosus</name>
    <name type="common">Orbweaver spider</name>
    <name type="synonym">Epeira ventricosa</name>
    <dbReference type="NCBI Taxonomy" id="182803"/>
    <lineage>
        <taxon>Eukaryota</taxon>
        <taxon>Metazoa</taxon>
        <taxon>Ecdysozoa</taxon>
        <taxon>Arthropoda</taxon>
        <taxon>Chelicerata</taxon>
        <taxon>Arachnida</taxon>
        <taxon>Araneae</taxon>
        <taxon>Araneomorphae</taxon>
        <taxon>Entelegynae</taxon>
        <taxon>Araneoidea</taxon>
        <taxon>Araneidae</taxon>
        <taxon>Araneus</taxon>
    </lineage>
</organism>
<keyword evidence="2" id="KW-1185">Reference proteome</keyword>
<comment type="caution">
    <text evidence="1">The sequence shown here is derived from an EMBL/GenBank/DDBJ whole genome shotgun (WGS) entry which is preliminary data.</text>
</comment>
<sequence length="101" mass="11073">MRRGRKFKSQGFVGLLTATSNPLASLSFSSDHWPRVGTLRVPLTVSEVANSTWGLFARRLRKVVCSFMTLDYIAALSLLVLKGLCGVFSCGNFSAREDLTS</sequence>
<evidence type="ECO:0000313" key="2">
    <source>
        <dbReference type="Proteomes" id="UP000499080"/>
    </source>
</evidence>
<proteinExistence type="predicted"/>
<evidence type="ECO:0000313" key="1">
    <source>
        <dbReference type="EMBL" id="GBO46485.1"/>
    </source>
</evidence>
<accession>A0A4Y2XA14</accession>
<dbReference type="Proteomes" id="UP000499080">
    <property type="component" value="Unassembled WGS sequence"/>
</dbReference>
<gene>
    <name evidence="1" type="ORF">AVEN_274656_1</name>
</gene>
<reference evidence="1 2" key="1">
    <citation type="journal article" date="2019" name="Sci. Rep.">
        <title>Orb-weaving spider Araneus ventricosus genome elucidates the spidroin gene catalogue.</title>
        <authorList>
            <person name="Kono N."/>
            <person name="Nakamura H."/>
            <person name="Ohtoshi R."/>
            <person name="Moran D.A.P."/>
            <person name="Shinohara A."/>
            <person name="Yoshida Y."/>
            <person name="Fujiwara M."/>
            <person name="Mori M."/>
            <person name="Tomita M."/>
            <person name="Arakawa K."/>
        </authorList>
    </citation>
    <scope>NUCLEOTIDE SEQUENCE [LARGE SCALE GENOMIC DNA]</scope>
</reference>
<name>A0A4Y2XA14_ARAVE</name>